<dbReference type="Gene3D" id="3.40.1190.20">
    <property type="match status" value="1"/>
</dbReference>
<dbReference type="InterPro" id="IPR002173">
    <property type="entry name" value="Carboh/pur_kinase_PfkB_CS"/>
</dbReference>
<keyword evidence="1" id="KW-0808">Transferase</keyword>
<evidence type="ECO:0000256" key="2">
    <source>
        <dbReference type="ARBA" id="ARBA00022777"/>
    </source>
</evidence>
<gene>
    <name evidence="4" type="ORF">B7R25_04220</name>
</gene>
<sequence>MNPPAAEPPARSVVLVGHVCIDENTGTGESGPSRRVPGSPAFFMNRQLQAVAGVDVAVIAPHGSDFLEVDAALPLLNGASAGATLLYRNHIDGDIRMQECFNAWNARPVPIDGRFAAELGRADIVVVCPLLANFGVDYVDSVLAPAKALKMLLVQGYLRSVSADGSVGKRRFDEYANIVPRFDVAVFSDEDMDDALEVAGRWSIEFPRTIIVVTENRRGASYFQAGVRTAVDAHPLDRRGVGSVIGAGDVFSAALAVGLQSGSDIRAAVVRANADAAAFIDGARVSALSGR</sequence>
<dbReference type="Proteomes" id="UP000257080">
    <property type="component" value="Unassembled WGS sequence"/>
</dbReference>
<dbReference type="PROSITE" id="PS00584">
    <property type="entry name" value="PFKB_KINASES_2"/>
    <property type="match status" value="1"/>
</dbReference>
<name>A0A3E0WFB5_9MICO</name>
<dbReference type="OrthoDB" id="5117677at2"/>
<dbReference type="InterPro" id="IPR029056">
    <property type="entry name" value="Ribokinase-like"/>
</dbReference>
<dbReference type="InterPro" id="IPR011611">
    <property type="entry name" value="PfkB_dom"/>
</dbReference>
<proteinExistence type="predicted"/>
<feature type="domain" description="Carbohydrate kinase PfkB" evidence="3">
    <location>
        <begin position="190"/>
        <end position="280"/>
    </location>
</feature>
<dbReference type="EMBL" id="NBXE01000008">
    <property type="protein sequence ID" value="RFA28919.1"/>
    <property type="molecule type" value="Genomic_DNA"/>
</dbReference>
<dbReference type="SUPFAM" id="SSF53613">
    <property type="entry name" value="Ribokinase-like"/>
    <property type="match status" value="1"/>
</dbReference>
<dbReference type="Pfam" id="PF00294">
    <property type="entry name" value="PfkB"/>
    <property type="match status" value="1"/>
</dbReference>
<accession>A0A3E0WFB5</accession>
<dbReference type="GO" id="GO:0016301">
    <property type="term" value="F:kinase activity"/>
    <property type="evidence" value="ECO:0007669"/>
    <property type="project" value="UniProtKB-KW"/>
</dbReference>
<dbReference type="RefSeq" id="WP_116417709.1">
    <property type="nucleotide sequence ID" value="NZ_NBXC01000008.1"/>
</dbReference>
<keyword evidence="2" id="KW-0418">Kinase</keyword>
<evidence type="ECO:0000313" key="5">
    <source>
        <dbReference type="Proteomes" id="UP000257080"/>
    </source>
</evidence>
<evidence type="ECO:0000256" key="1">
    <source>
        <dbReference type="ARBA" id="ARBA00022679"/>
    </source>
</evidence>
<organism evidence="4 5">
    <name type="scientific">Subtercola boreus</name>
    <dbReference type="NCBI Taxonomy" id="120213"/>
    <lineage>
        <taxon>Bacteria</taxon>
        <taxon>Bacillati</taxon>
        <taxon>Actinomycetota</taxon>
        <taxon>Actinomycetes</taxon>
        <taxon>Micrococcales</taxon>
        <taxon>Microbacteriaceae</taxon>
        <taxon>Subtercola</taxon>
    </lineage>
</organism>
<protein>
    <recommendedName>
        <fullName evidence="3">Carbohydrate kinase PfkB domain-containing protein</fullName>
    </recommendedName>
</protein>
<dbReference type="AlphaFoldDB" id="A0A3E0WFB5"/>
<evidence type="ECO:0000313" key="4">
    <source>
        <dbReference type="EMBL" id="RFA28919.1"/>
    </source>
</evidence>
<evidence type="ECO:0000259" key="3">
    <source>
        <dbReference type="Pfam" id="PF00294"/>
    </source>
</evidence>
<reference evidence="4 5" key="1">
    <citation type="submission" date="2017-04" db="EMBL/GenBank/DDBJ databases">
        <title>Comparative genome analysis of Subtercola boreus.</title>
        <authorList>
            <person name="Cho Y.-J."/>
            <person name="Cho A."/>
            <person name="Kim O.-S."/>
            <person name="Lee J.-I."/>
        </authorList>
    </citation>
    <scope>NUCLEOTIDE SEQUENCE [LARGE SCALE GENOMIC DNA]</scope>
    <source>
        <strain evidence="4 5">P28004</strain>
    </source>
</reference>
<comment type="caution">
    <text evidence="4">The sequence shown here is derived from an EMBL/GenBank/DDBJ whole genome shotgun (WGS) entry which is preliminary data.</text>
</comment>